<keyword evidence="3" id="KW-1185">Reference proteome</keyword>
<feature type="transmembrane region" description="Helical" evidence="1">
    <location>
        <begin position="21"/>
        <end position="39"/>
    </location>
</feature>
<dbReference type="EMBL" id="CAXLJM020000164">
    <property type="protein sequence ID" value="CAL8145165.1"/>
    <property type="molecule type" value="Genomic_DNA"/>
</dbReference>
<evidence type="ECO:0000313" key="2">
    <source>
        <dbReference type="EMBL" id="CAL8145165.1"/>
    </source>
</evidence>
<keyword evidence="1" id="KW-1133">Transmembrane helix</keyword>
<gene>
    <name evidence="2" type="ORF">ODALV1_LOCUS30402</name>
</gene>
<sequence length="143" mass="16673">MRITYRSLQLLNTIFLETGGKMLYPMHWFILKMVTFLGGTLIKHGSKMEPIVFYILSGWVLFGIISWAACLELAGRLHLYSGRAINSWKYHDWGEDHREMLKFKRSCKPLTTSYHTLFSIKRTSVLKFFKSVGRTMFKAITAL</sequence>
<keyword evidence="1" id="KW-0472">Membrane</keyword>
<proteinExistence type="predicted"/>
<name>A0ABP1S6M9_9HEXA</name>
<reference evidence="2 3" key="1">
    <citation type="submission" date="2024-08" db="EMBL/GenBank/DDBJ databases">
        <authorList>
            <person name="Cucini C."/>
            <person name="Frati F."/>
        </authorList>
    </citation>
    <scope>NUCLEOTIDE SEQUENCE [LARGE SCALE GENOMIC DNA]</scope>
</reference>
<organism evidence="2 3">
    <name type="scientific">Orchesella dallaii</name>
    <dbReference type="NCBI Taxonomy" id="48710"/>
    <lineage>
        <taxon>Eukaryota</taxon>
        <taxon>Metazoa</taxon>
        <taxon>Ecdysozoa</taxon>
        <taxon>Arthropoda</taxon>
        <taxon>Hexapoda</taxon>
        <taxon>Collembola</taxon>
        <taxon>Entomobryomorpha</taxon>
        <taxon>Entomobryoidea</taxon>
        <taxon>Orchesellidae</taxon>
        <taxon>Orchesellinae</taxon>
        <taxon>Orchesella</taxon>
    </lineage>
</organism>
<evidence type="ECO:0000256" key="1">
    <source>
        <dbReference type="SAM" id="Phobius"/>
    </source>
</evidence>
<comment type="caution">
    <text evidence="2">The sequence shown here is derived from an EMBL/GenBank/DDBJ whole genome shotgun (WGS) entry which is preliminary data.</text>
</comment>
<dbReference type="Proteomes" id="UP001642540">
    <property type="component" value="Unassembled WGS sequence"/>
</dbReference>
<feature type="transmembrane region" description="Helical" evidence="1">
    <location>
        <begin position="51"/>
        <end position="74"/>
    </location>
</feature>
<accession>A0ABP1S6M9</accession>
<protein>
    <submittedName>
        <fullName evidence="2">Uncharacterized protein</fullName>
    </submittedName>
</protein>
<evidence type="ECO:0000313" key="3">
    <source>
        <dbReference type="Proteomes" id="UP001642540"/>
    </source>
</evidence>
<keyword evidence="1" id="KW-0812">Transmembrane</keyword>